<sequence>MQASLFPDQTLSPGSRIKVGCAGWSLPRALWPEFPAAGTHLQRYAARLNAVEINSSFYRPHQRGTYARWAASVPDKFRFSVKLPKTITHQQRLVDCAWLLDTFLGQVNGLGERLGCLLVQLPPSLAFEAGTVTDFLHALRERHGGPVALETRHASWFSAPANPLLDAWQVGRVLADPVVHAAGRLPGGFAGLVYVRLHGSPRMYYSAYDRAVLDALIIRLELAARSGANVWCLFDNTAEGAAVADALYTLQGLTVR</sequence>
<gene>
    <name evidence="1" type="ORF">ABLV49_00975</name>
</gene>
<dbReference type="EMBL" id="CP157675">
    <property type="protein sequence ID" value="XBP70443.1"/>
    <property type="molecule type" value="Genomic_DNA"/>
</dbReference>
<dbReference type="AlphaFoldDB" id="A0AAU7LSM5"/>
<name>A0AAU7LSM5_9BURK</name>
<proteinExistence type="predicted"/>
<dbReference type="PANTHER" id="PTHR30348">
    <property type="entry name" value="UNCHARACTERIZED PROTEIN YECE"/>
    <property type="match status" value="1"/>
</dbReference>
<organism evidence="1">
    <name type="scientific">Polaromonas hydrogenivorans</name>
    <dbReference type="NCBI Taxonomy" id="335476"/>
    <lineage>
        <taxon>Bacteria</taxon>
        <taxon>Pseudomonadati</taxon>
        <taxon>Pseudomonadota</taxon>
        <taxon>Betaproteobacteria</taxon>
        <taxon>Burkholderiales</taxon>
        <taxon>Comamonadaceae</taxon>
        <taxon>Polaromonas</taxon>
    </lineage>
</organism>
<dbReference type="Gene3D" id="3.20.20.410">
    <property type="entry name" value="Protein of unknown function UPF0759"/>
    <property type="match status" value="1"/>
</dbReference>
<evidence type="ECO:0000313" key="1">
    <source>
        <dbReference type="EMBL" id="XBP70443.1"/>
    </source>
</evidence>
<dbReference type="RefSeq" id="WP_349279813.1">
    <property type="nucleotide sequence ID" value="NZ_CBCSCU010000028.1"/>
</dbReference>
<reference evidence="1" key="1">
    <citation type="submission" date="2024-05" db="EMBL/GenBank/DDBJ databases">
        <authorList>
            <person name="Bunk B."/>
            <person name="Swiderski J."/>
            <person name="Sproer C."/>
            <person name="Thiel V."/>
        </authorList>
    </citation>
    <scope>NUCLEOTIDE SEQUENCE</scope>
    <source>
        <strain evidence="1">DSM 17735</strain>
    </source>
</reference>
<dbReference type="InterPro" id="IPR036520">
    <property type="entry name" value="UPF0759_sf"/>
</dbReference>
<accession>A0AAU7LSM5</accession>
<dbReference type="Pfam" id="PF01904">
    <property type="entry name" value="DUF72"/>
    <property type="match status" value="1"/>
</dbReference>
<dbReference type="SUPFAM" id="SSF117396">
    <property type="entry name" value="TM1631-like"/>
    <property type="match status" value="1"/>
</dbReference>
<dbReference type="InterPro" id="IPR002763">
    <property type="entry name" value="DUF72"/>
</dbReference>
<dbReference type="PANTHER" id="PTHR30348:SF14">
    <property type="entry name" value="BLR8050 PROTEIN"/>
    <property type="match status" value="1"/>
</dbReference>
<protein>
    <submittedName>
        <fullName evidence="1">DUF72 domain-containing protein</fullName>
    </submittedName>
</protein>